<accession>A0A6G1KNI2</accession>
<dbReference type="OrthoDB" id="6359816at2759"/>
<dbReference type="Gene3D" id="3.30.710.10">
    <property type="entry name" value="Potassium Channel Kv1.1, Chain A"/>
    <property type="match status" value="1"/>
</dbReference>
<dbReference type="SUPFAM" id="SSF54695">
    <property type="entry name" value="POZ domain"/>
    <property type="match status" value="1"/>
</dbReference>
<feature type="domain" description="BTB" evidence="1">
    <location>
        <begin position="11"/>
        <end position="81"/>
    </location>
</feature>
<dbReference type="EMBL" id="MU005764">
    <property type="protein sequence ID" value="KAF2714398.1"/>
    <property type="molecule type" value="Genomic_DNA"/>
</dbReference>
<sequence length="207" mass="23887">FSRYHNSKILSDITIRYGEKSEKVFYGHKQLLSSRSYWFEKAFTSSFQESEAKEITLHDDDPNALEAMFYHIYHETTAWDEDEGQEEDTSSSLQHLLQVCRVADKYDCPEVLEFASTKVLRCLRLYLSKSARVQAPEKELQDIIQSFYDSSDIAMKNSTITTNMVYIIMNHADVGILNKPGSLRPVILEAAMAIPEFGRDILFYLTD</sequence>
<dbReference type="InterPro" id="IPR000210">
    <property type="entry name" value="BTB/POZ_dom"/>
</dbReference>
<evidence type="ECO:0000313" key="2">
    <source>
        <dbReference type="EMBL" id="KAF2714398.1"/>
    </source>
</evidence>
<dbReference type="PANTHER" id="PTHR47843">
    <property type="entry name" value="BTB DOMAIN-CONTAINING PROTEIN-RELATED"/>
    <property type="match status" value="1"/>
</dbReference>
<dbReference type="InterPro" id="IPR011333">
    <property type="entry name" value="SKP1/BTB/POZ_sf"/>
</dbReference>
<gene>
    <name evidence="2" type="ORF">K504DRAFT_346949</name>
</gene>
<organism evidence="2 3">
    <name type="scientific">Pleomassaria siparia CBS 279.74</name>
    <dbReference type="NCBI Taxonomy" id="1314801"/>
    <lineage>
        <taxon>Eukaryota</taxon>
        <taxon>Fungi</taxon>
        <taxon>Dikarya</taxon>
        <taxon>Ascomycota</taxon>
        <taxon>Pezizomycotina</taxon>
        <taxon>Dothideomycetes</taxon>
        <taxon>Pleosporomycetidae</taxon>
        <taxon>Pleosporales</taxon>
        <taxon>Pleomassariaceae</taxon>
        <taxon>Pleomassaria</taxon>
    </lineage>
</organism>
<dbReference type="SMART" id="SM00225">
    <property type="entry name" value="BTB"/>
    <property type="match status" value="1"/>
</dbReference>
<evidence type="ECO:0000313" key="3">
    <source>
        <dbReference type="Proteomes" id="UP000799428"/>
    </source>
</evidence>
<protein>
    <recommendedName>
        <fullName evidence="1">BTB domain-containing protein</fullName>
    </recommendedName>
</protein>
<proteinExistence type="predicted"/>
<dbReference type="Proteomes" id="UP000799428">
    <property type="component" value="Unassembled WGS sequence"/>
</dbReference>
<dbReference type="Pfam" id="PF00651">
    <property type="entry name" value="BTB"/>
    <property type="match status" value="1"/>
</dbReference>
<dbReference type="AlphaFoldDB" id="A0A6G1KNI2"/>
<dbReference type="PROSITE" id="PS50097">
    <property type="entry name" value="BTB"/>
    <property type="match status" value="1"/>
</dbReference>
<feature type="non-terminal residue" evidence="2">
    <location>
        <position position="1"/>
    </location>
</feature>
<dbReference type="PANTHER" id="PTHR47843:SF2">
    <property type="entry name" value="BTB DOMAIN-CONTAINING PROTEIN"/>
    <property type="match status" value="1"/>
</dbReference>
<feature type="non-terminal residue" evidence="2">
    <location>
        <position position="207"/>
    </location>
</feature>
<evidence type="ECO:0000259" key="1">
    <source>
        <dbReference type="PROSITE" id="PS50097"/>
    </source>
</evidence>
<reference evidence="2" key="1">
    <citation type="journal article" date="2020" name="Stud. Mycol.">
        <title>101 Dothideomycetes genomes: a test case for predicting lifestyles and emergence of pathogens.</title>
        <authorList>
            <person name="Haridas S."/>
            <person name="Albert R."/>
            <person name="Binder M."/>
            <person name="Bloem J."/>
            <person name="Labutti K."/>
            <person name="Salamov A."/>
            <person name="Andreopoulos B."/>
            <person name="Baker S."/>
            <person name="Barry K."/>
            <person name="Bills G."/>
            <person name="Bluhm B."/>
            <person name="Cannon C."/>
            <person name="Castanera R."/>
            <person name="Culley D."/>
            <person name="Daum C."/>
            <person name="Ezra D."/>
            <person name="Gonzalez J."/>
            <person name="Henrissat B."/>
            <person name="Kuo A."/>
            <person name="Liang C."/>
            <person name="Lipzen A."/>
            <person name="Lutzoni F."/>
            <person name="Magnuson J."/>
            <person name="Mondo S."/>
            <person name="Nolan M."/>
            <person name="Ohm R."/>
            <person name="Pangilinan J."/>
            <person name="Park H.-J."/>
            <person name="Ramirez L."/>
            <person name="Alfaro M."/>
            <person name="Sun H."/>
            <person name="Tritt A."/>
            <person name="Yoshinaga Y."/>
            <person name="Zwiers L.-H."/>
            <person name="Turgeon B."/>
            <person name="Goodwin S."/>
            <person name="Spatafora J."/>
            <person name="Crous P."/>
            <person name="Grigoriev I."/>
        </authorList>
    </citation>
    <scope>NUCLEOTIDE SEQUENCE</scope>
    <source>
        <strain evidence="2">CBS 279.74</strain>
    </source>
</reference>
<keyword evidence="3" id="KW-1185">Reference proteome</keyword>
<name>A0A6G1KNI2_9PLEO</name>
<dbReference type="CDD" id="cd18186">
    <property type="entry name" value="BTB_POZ_ZBTB_KLHL-like"/>
    <property type="match status" value="1"/>
</dbReference>